<reference evidence="1" key="2">
    <citation type="journal article" date="2015" name="Fish Shellfish Immunol.">
        <title>Early steps in the European eel (Anguilla anguilla)-Vibrio vulnificus interaction in the gills: Role of the RtxA13 toxin.</title>
        <authorList>
            <person name="Callol A."/>
            <person name="Pajuelo D."/>
            <person name="Ebbesson L."/>
            <person name="Teles M."/>
            <person name="MacKenzie S."/>
            <person name="Amaro C."/>
        </authorList>
    </citation>
    <scope>NUCLEOTIDE SEQUENCE</scope>
</reference>
<name>A0A0E9PWF2_ANGAN</name>
<accession>A0A0E9PWF2</accession>
<sequence length="31" mass="3236">MNGTMCYCVLCILGLCSLVCATVCITYSGTV</sequence>
<dbReference type="EMBL" id="GBXM01099965">
    <property type="protein sequence ID" value="JAH08612.1"/>
    <property type="molecule type" value="Transcribed_RNA"/>
</dbReference>
<reference evidence="1" key="1">
    <citation type="submission" date="2014-11" db="EMBL/GenBank/DDBJ databases">
        <authorList>
            <person name="Amaro Gonzalez C."/>
        </authorList>
    </citation>
    <scope>NUCLEOTIDE SEQUENCE</scope>
</reference>
<organism evidence="1">
    <name type="scientific">Anguilla anguilla</name>
    <name type="common">European freshwater eel</name>
    <name type="synonym">Muraena anguilla</name>
    <dbReference type="NCBI Taxonomy" id="7936"/>
    <lineage>
        <taxon>Eukaryota</taxon>
        <taxon>Metazoa</taxon>
        <taxon>Chordata</taxon>
        <taxon>Craniata</taxon>
        <taxon>Vertebrata</taxon>
        <taxon>Euteleostomi</taxon>
        <taxon>Actinopterygii</taxon>
        <taxon>Neopterygii</taxon>
        <taxon>Teleostei</taxon>
        <taxon>Anguilliformes</taxon>
        <taxon>Anguillidae</taxon>
        <taxon>Anguilla</taxon>
    </lineage>
</organism>
<dbReference type="AlphaFoldDB" id="A0A0E9PWF2"/>
<evidence type="ECO:0000313" key="1">
    <source>
        <dbReference type="EMBL" id="JAH08612.1"/>
    </source>
</evidence>
<protein>
    <submittedName>
        <fullName evidence="1">Uncharacterized protein</fullName>
    </submittedName>
</protein>
<proteinExistence type="predicted"/>